<feature type="domain" description="HTH araC/xylS-type" evidence="4">
    <location>
        <begin position="290"/>
        <end position="388"/>
    </location>
</feature>
<dbReference type="PANTHER" id="PTHR43280">
    <property type="entry name" value="ARAC-FAMILY TRANSCRIPTIONAL REGULATOR"/>
    <property type="match status" value="1"/>
</dbReference>
<dbReference type="AlphaFoldDB" id="A0A1Y4LDI7"/>
<dbReference type="InterPro" id="IPR018060">
    <property type="entry name" value="HTH_AraC"/>
</dbReference>
<evidence type="ECO:0000313" key="8">
    <source>
        <dbReference type="Proteomes" id="UP000195897"/>
    </source>
</evidence>
<comment type="caution">
    <text evidence="5">The sequence shown here is derived from an EMBL/GenBank/DDBJ whole genome shotgun (WGS) entry which is preliminary data.</text>
</comment>
<dbReference type="PRINTS" id="PR00032">
    <property type="entry name" value="HTHARAC"/>
</dbReference>
<dbReference type="GO" id="GO:0043565">
    <property type="term" value="F:sequence-specific DNA binding"/>
    <property type="evidence" value="ECO:0007669"/>
    <property type="project" value="InterPro"/>
</dbReference>
<dbReference type="Proteomes" id="UP000195326">
    <property type="component" value="Unassembled WGS sequence"/>
</dbReference>
<evidence type="ECO:0000313" key="7">
    <source>
        <dbReference type="Proteomes" id="UP000195326"/>
    </source>
</evidence>
<evidence type="ECO:0000256" key="1">
    <source>
        <dbReference type="ARBA" id="ARBA00023015"/>
    </source>
</evidence>
<dbReference type="SMART" id="SM00342">
    <property type="entry name" value="HTH_ARAC"/>
    <property type="match status" value="1"/>
</dbReference>
<evidence type="ECO:0000313" key="5">
    <source>
        <dbReference type="EMBL" id="OUP52152.1"/>
    </source>
</evidence>
<organism evidence="5 8">
    <name type="scientific">Butyricicoccus pullicaecorum</name>
    <dbReference type="NCBI Taxonomy" id="501571"/>
    <lineage>
        <taxon>Bacteria</taxon>
        <taxon>Bacillati</taxon>
        <taxon>Bacillota</taxon>
        <taxon>Clostridia</taxon>
        <taxon>Eubacteriales</taxon>
        <taxon>Butyricicoccaceae</taxon>
        <taxon>Butyricicoccus</taxon>
    </lineage>
</organism>
<dbReference type="GO" id="GO:0003700">
    <property type="term" value="F:DNA-binding transcription factor activity"/>
    <property type="evidence" value="ECO:0007669"/>
    <property type="project" value="InterPro"/>
</dbReference>
<evidence type="ECO:0000313" key="6">
    <source>
        <dbReference type="EMBL" id="OUP56472.1"/>
    </source>
</evidence>
<dbReference type="InterPro" id="IPR009057">
    <property type="entry name" value="Homeodomain-like_sf"/>
</dbReference>
<dbReference type="STRING" id="501571.GCA_900143195_02559"/>
<dbReference type="EMBL" id="NFKL01000018">
    <property type="protein sequence ID" value="OUP56472.1"/>
    <property type="molecule type" value="Genomic_DNA"/>
</dbReference>
<dbReference type="PROSITE" id="PS01124">
    <property type="entry name" value="HTH_ARAC_FAMILY_2"/>
    <property type="match status" value="1"/>
</dbReference>
<evidence type="ECO:0000256" key="2">
    <source>
        <dbReference type="ARBA" id="ARBA00023125"/>
    </source>
</evidence>
<dbReference type="InterPro" id="IPR018062">
    <property type="entry name" value="HTH_AraC-typ_CS"/>
</dbReference>
<proteinExistence type="predicted"/>
<dbReference type="InterPro" id="IPR020449">
    <property type="entry name" value="Tscrpt_reg_AraC-type_HTH"/>
</dbReference>
<accession>A0A1Y4LDI7</accession>
<evidence type="ECO:0000259" key="4">
    <source>
        <dbReference type="PROSITE" id="PS01124"/>
    </source>
</evidence>
<dbReference type="EMBL" id="NFKK01000012">
    <property type="protein sequence ID" value="OUP52152.1"/>
    <property type="molecule type" value="Genomic_DNA"/>
</dbReference>
<keyword evidence="2" id="KW-0238">DNA-binding</keyword>
<keyword evidence="3" id="KW-0804">Transcription</keyword>
<gene>
    <name evidence="6" type="ORF">B5F15_12155</name>
    <name evidence="5" type="ORF">B5F17_10045</name>
</gene>
<sequence>MDFQQQCLHYCNFVQTLTGTHCTLIRIPDGSFCSEPFRTVCDNYQCNASHTHLYGAYEAERWDGKYIYYCPRGLVFIATMVHDPDNQGDLCMITGPIVMANSLDDPYEDNILSLENVEGIPRMTTQQTRALSELLRAAVGYLSQEDRAPNVDSGRQAQLLNTMYDLYSSAEAAEYPIDSERQLQQSIRAGDKEGSQRLLNVLLSGLYLACGNDLAKIKQHVHSLLVLMSRAAIDGGADVNDIFRLSQSYEPEIEKLRNLEELNRWLSMVLHRFINFVFDFNDIKHHNVIYQTTAYIKENLAEKLTLEDAAEHVSLSKSYFCRILKDELGYTFTEYVNHLRVERAKLYLRDSTMSIADIAYAVGFDDQSYFTRIFKKLTNVSPGQYRKSKK</sequence>
<dbReference type="PROSITE" id="PS00041">
    <property type="entry name" value="HTH_ARAC_FAMILY_1"/>
    <property type="match status" value="1"/>
</dbReference>
<protein>
    <recommendedName>
        <fullName evidence="4">HTH araC/xylS-type domain-containing protein</fullName>
    </recommendedName>
</protein>
<reference evidence="5" key="2">
    <citation type="journal article" date="2018" name="BMC Genomics">
        <title>Whole genome sequencing and function prediction of 133 gut anaerobes isolated from chicken caecum in pure cultures.</title>
        <authorList>
            <person name="Medvecky M."/>
            <person name="Cejkova D."/>
            <person name="Polansky O."/>
            <person name="Karasova D."/>
            <person name="Kubasova T."/>
            <person name="Cizek A."/>
            <person name="Rychlik I."/>
        </authorList>
    </citation>
    <scope>NUCLEOTIDE SEQUENCE</scope>
    <source>
        <strain evidence="6">An179</strain>
        <strain evidence="5">An180</strain>
    </source>
</reference>
<dbReference type="Gene3D" id="1.10.10.60">
    <property type="entry name" value="Homeodomain-like"/>
    <property type="match status" value="2"/>
</dbReference>
<dbReference type="PANTHER" id="PTHR43280:SF2">
    <property type="entry name" value="HTH-TYPE TRANSCRIPTIONAL REGULATOR EXSA"/>
    <property type="match status" value="1"/>
</dbReference>
<dbReference type="Pfam" id="PF12833">
    <property type="entry name" value="HTH_18"/>
    <property type="match status" value="1"/>
</dbReference>
<dbReference type="Proteomes" id="UP000195897">
    <property type="component" value="Unassembled WGS sequence"/>
</dbReference>
<reference evidence="7 8" key="1">
    <citation type="submission" date="2017-04" db="EMBL/GenBank/DDBJ databases">
        <title>Function of individual gut microbiota members based on whole genome sequencing of pure cultures obtained from chicken caecum.</title>
        <authorList>
            <person name="Medvecky M."/>
            <person name="Cejkova D."/>
            <person name="Polansky O."/>
            <person name="Karasova D."/>
            <person name="Kubasova T."/>
            <person name="Cizek A."/>
            <person name="Rychlik I."/>
        </authorList>
    </citation>
    <scope>NUCLEOTIDE SEQUENCE [LARGE SCALE GENOMIC DNA]</scope>
    <source>
        <strain evidence="7">An179</strain>
        <strain evidence="8">An180</strain>
    </source>
</reference>
<name>A0A1Y4LDI7_9FIRM</name>
<dbReference type="SUPFAM" id="SSF46689">
    <property type="entry name" value="Homeodomain-like"/>
    <property type="match status" value="2"/>
</dbReference>
<keyword evidence="1" id="KW-0805">Transcription regulation</keyword>
<evidence type="ECO:0000256" key="3">
    <source>
        <dbReference type="ARBA" id="ARBA00023163"/>
    </source>
</evidence>
<dbReference type="RefSeq" id="WP_087373535.1">
    <property type="nucleotide sequence ID" value="NZ_JBGKLX010000002.1"/>
</dbReference>